<accession>A0A7C3UWZ3</accession>
<reference evidence="1" key="1">
    <citation type="journal article" date="2020" name="mSystems">
        <title>Genome- and Community-Level Interaction Insights into Carbon Utilization and Element Cycling Functions of Hydrothermarchaeota in Hydrothermal Sediment.</title>
        <authorList>
            <person name="Zhou Z."/>
            <person name="Liu Y."/>
            <person name="Xu W."/>
            <person name="Pan J."/>
            <person name="Luo Z.H."/>
            <person name="Li M."/>
        </authorList>
    </citation>
    <scope>NUCLEOTIDE SEQUENCE [LARGE SCALE GENOMIC DNA]</scope>
    <source>
        <strain evidence="1">SpSt-897</strain>
    </source>
</reference>
<dbReference type="EMBL" id="DTMF01000113">
    <property type="protein sequence ID" value="HGF33598.1"/>
    <property type="molecule type" value="Genomic_DNA"/>
</dbReference>
<comment type="caution">
    <text evidence="1">The sequence shown here is derived from an EMBL/GenBank/DDBJ whole genome shotgun (WGS) entry which is preliminary data.</text>
</comment>
<gene>
    <name evidence="1" type="ORF">ENW96_04295</name>
</gene>
<name>A0A7C3UWZ3_9BACT</name>
<organism evidence="1">
    <name type="scientific">Desulfobacca acetoxidans</name>
    <dbReference type="NCBI Taxonomy" id="60893"/>
    <lineage>
        <taxon>Bacteria</taxon>
        <taxon>Pseudomonadati</taxon>
        <taxon>Thermodesulfobacteriota</taxon>
        <taxon>Desulfobaccia</taxon>
        <taxon>Desulfobaccales</taxon>
        <taxon>Desulfobaccaceae</taxon>
        <taxon>Desulfobacca</taxon>
    </lineage>
</organism>
<sequence>MAEIAPIYYPDEERPELKASLADLVALYRRVGVRLAAWLETVPLRPLREMDLATVMLIHDTYQKFKDHPVHLFLKRHHMYRAARWAWGAYNLANPFYWGRRAAYKGGREFLTRIFLAKVVTVVGEEAMRLYSRRSPNLHFLRRFQVGMQEMINLALDGNGSLPADVTLALMRAVLQARTLEDQEKVALLRRLSRPQRRETGLAALSPDEQREVRDWLTSMVKSGWKGTERQDLMARVEERCREPGERAKPGF</sequence>
<evidence type="ECO:0000313" key="1">
    <source>
        <dbReference type="EMBL" id="HGF33598.1"/>
    </source>
</evidence>
<dbReference type="AlphaFoldDB" id="A0A7C3UWZ3"/>
<protein>
    <submittedName>
        <fullName evidence="1">Uncharacterized protein</fullName>
    </submittedName>
</protein>
<proteinExistence type="predicted"/>